<keyword evidence="5 6" id="KW-0472">Membrane</keyword>
<organism evidence="8 9">
    <name type="scientific">Thalassorhabdus alkalitolerans</name>
    <dbReference type="NCBI Taxonomy" id="2282697"/>
    <lineage>
        <taxon>Bacteria</taxon>
        <taxon>Bacillati</taxon>
        <taxon>Bacillota</taxon>
        <taxon>Bacilli</taxon>
        <taxon>Bacillales</taxon>
        <taxon>Bacillaceae</taxon>
        <taxon>Thalassorhabdus</taxon>
    </lineage>
</organism>
<dbReference type="PROSITE" id="PS50850">
    <property type="entry name" value="MFS"/>
    <property type="match status" value="1"/>
</dbReference>
<proteinExistence type="predicted"/>
<comment type="subcellular location">
    <subcellularLocation>
        <location evidence="1">Cell membrane</location>
        <topology evidence="1">Multi-pass membrane protein</topology>
    </subcellularLocation>
</comment>
<evidence type="ECO:0000256" key="1">
    <source>
        <dbReference type="ARBA" id="ARBA00004651"/>
    </source>
</evidence>
<feature type="transmembrane region" description="Helical" evidence="6">
    <location>
        <begin position="138"/>
        <end position="163"/>
    </location>
</feature>
<feature type="domain" description="Major facilitator superfamily (MFS) profile" evidence="7">
    <location>
        <begin position="15"/>
        <end position="405"/>
    </location>
</feature>
<feature type="transmembrane region" description="Helical" evidence="6">
    <location>
        <begin position="286"/>
        <end position="303"/>
    </location>
</feature>
<evidence type="ECO:0000313" key="9">
    <source>
        <dbReference type="Proteomes" id="UP001596142"/>
    </source>
</evidence>
<dbReference type="InterPro" id="IPR052524">
    <property type="entry name" value="MFS_Cyanate_Porter"/>
</dbReference>
<feature type="transmembrane region" description="Helical" evidence="6">
    <location>
        <begin position="175"/>
        <end position="193"/>
    </location>
</feature>
<keyword evidence="3 6" id="KW-0812">Transmembrane</keyword>
<dbReference type="Proteomes" id="UP001596142">
    <property type="component" value="Unassembled WGS sequence"/>
</dbReference>
<dbReference type="EMBL" id="JBHSOZ010000002">
    <property type="protein sequence ID" value="MFC5711570.1"/>
    <property type="molecule type" value="Genomic_DNA"/>
</dbReference>
<keyword evidence="4 6" id="KW-1133">Transmembrane helix</keyword>
<name>A0ABW0YGM9_9BACI</name>
<keyword evidence="9" id="KW-1185">Reference proteome</keyword>
<reference evidence="9" key="1">
    <citation type="journal article" date="2019" name="Int. J. Syst. Evol. Microbiol.">
        <title>The Global Catalogue of Microorganisms (GCM) 10K type strain sequencing project: providing services to taxonomists for standard genome sequencing and annotation.</title>
        <authorList>
            <consortium name="The Broad Institute Genomics Platform"/>
            <consortium name="The Broad Institute Genome Sequencing Center for Infectious Disease"/>
            <person name="Wu L."/>
            <person name="Ma J."/>
        </authorList>
    </citation>
    <scope>NUCLEOTIDE SEQUENCE [LARGE SCALE GENOMIC DNA]</scope>
    <source>
        <strain evidence="9">CECT 7184</strain>
    </source>
</reference>
<feature type="transmembrane region" description="Helical" evidence="6">
    <location>
        <begin position="309"/>
        <end position="333"/>
    </location>
</feature>
<feature type="transmembrane region" description="Helical" evidence="6">
    <location>
        <begin position="80"/>
        <end position="99"/>
    </location>
</feature>
<dbReference type="RefSeq" id="WP_385937994.1">
    <property type="nucleotide sequence ID" value="NZ_JBHSOZ010000002.1"/>
</dbReference>
<dbReference type="PANTHER" id="PTHR23523:SF2">
    <property type="entry name" value="2-NITROIMIDAZOLE TRANSPORTER"/>
    <property type="match status" value="1"/>
</dbReference>
<evidence type="ECO:0000259" key="7">
    <source>
        <dbReference type="PROSITE" id="PS50850"/>
    </source>
</evidence>
<dbReference type="CDD" id="cd17339">
    <property type="entry name" value="MFS_NIMT_CynX_like"/>
    <property type="match status" value="1"/>
</dbReference>
<feature type="transmembrane region" description="Helical" evidence="6">
    <location>
        <begin position="353"/>
        <end position="369"/>
    </location>
</feature>
<accession>A0ABW0YGM9</accession>
<dbReference type="SUPFAM" id="SSF103473">
    <property type="entry name" value="MFS general substrate transporter"/>
    <property type="match status" value="1"/>
</dbReference>
<dbReference type="InterPro" id="IPR020846">
    <property type="entry name" value="MFS_dom"/>
</dbReference>
<protein>
    <submittedName>
        <fullName evidence="8">CynX/NimT family MFS transporter</fullName>
    </submittedName>
</protein>
<feature type="transmembrane region" description="Helical" evidence="6">
    <location>
        <begin position="105"/>
        <end position="126"/>
    </location>
</feature>
<dbReference type="InterPro" id="IPR011701">
    <property type="entry name" value="MFS"/>
</dbReference>
<dbReference type="Gene3D" id="1.20.1250.20">
    <property type="entry name" value="MFS general substrate transporter like domains"/>
    <property type="match status" value="1"/>
</dbReference>
<feature type="transmembrane region" description="Helical" evidence="6">
    <location>
        <begin position="214"/>
        <end position="241"/>
    </location>
</feature>
<dbReference type="InterPro" id="IPR036259">
    <property type="entry name" value="MFS_trans_sf"/>
</dbReference>
<keyword evidence="2" id="KW-0813">Transport</keyword>
<sequence length="405" mass="42634">MNNHSLVFEKGMTANKVILILGILFVSFNLRPAITAVGPVVSAIRADLHITNGQAGFITTLPLLSFAVFSFIAPKLGYRFGSEAMIFAGMLALLAGILIRSTGVLSALFIGTALVGVGIALANVLLPSIIKNRYPAKIGLMTGVYTASMSIFAALGSGFTITLADGFQLGWQHSLMFWGILALAALILWYPQLHQSSGNQADVKRKAQAVPGSNIWRSAIAWQVTLFMGFQSFLFYCMIAWLPEILSGAGLPLATAGWLVSIMQLAGIPMAFFIPVLAGRLENQKGLIWLIGALYMAGLSGLLTGGSVALITISVMLIGLGQGSSISLALTLLGLRAANPKESAELSGMAQSLGYAFAATGPVLIGFFLDMTGSPFVPLFIFVGIVIVMVVAGLGAGRNKTIFQV</sequence>
<evidence type="ECO:0000313" key="8">
    <source>
        <dbReference type="EMBL" id="MFC5711570.1"/>
    </source>
</evidence>
<evidence type="ECO:0000256" key="2">
    <source>
        <dbReference type="ARBA" id="ARBA00022448"/>
    </source>
</evidence>
<evidence type="ECO:0000256" key="4">
    <source>
        <dbReference type="ARBA" id="ARBA00022989"/>
    </source>
</evidence>
<feature type="transmembrane region" description="Helical" evidence="6">
    <location>
        <begin position="56"/>
        <end position="73"/>
    </location>
</feature>
<feature type="transmembrane region" description="Helical" evidence="6">
    <location>
        <begin position="253"/>
        <end position="274"/>
    </location>
</feature>
<evidence type="ECO:0000256" key="6">
    <source>
        <dbReference type="SAM" id="Phobius"/>
    </source>
</evidence>
<dbReference type="PANTHER" id="PTHR23523">
    <property type="match status" value="1"/>
</dbReference>
<feature type="transmembrane region" description="Helical" evidence="6">
    <location>
        <begin position="375"/>
        <end position="396"/>
    </location>
</feature>
<gene>
    <name evidence="8" type="ORF">ACFPU1_02105</name>
</gene>
<evidence type="ECO:0000256" key="5">
    <source>
        <dbReference type="ARBA" id="ARBA00023136"/>
    </source>
</evidence>
<dbReference type="Pfam" id="PF07690">
    <property type="entry name" value="MFS_1"/>
    <property type="match status" value="1"/>
</dbReference>
<evidence type="ECO:0000256" key="3">
    <source>
        <dbReference type="ARBA" id="ARBA00022692"/>
    </source>
</evidence>
<comment type="caution">
    <text evidence="8">The sequence shown here is derived from an EMBL/GenBank/DDBJ whole genome shotgun (WGS) entry which is preliminary data.</text>
</comment>